<dbReference type="AlphaFoldDB" id="A0AA51RVP3"/>
<keyword evidence="3" id="KW-1185">Reference proteome</keyword>
<accession>A0AA51RVP3</accession>
<gene>
    <name evidence="2" type="ORF">Q9312_06185</name>
</gene>
<protein>
    <submittedName>
        <fullName evidence="2">YbaN family protein</fullName>
    </submittedName>
</protein>
<dbReference type="EMBL" id="CP133548">
    <property type="protein sequence ID" value="WMS88501.1"/>
    <property type="molecule type" value="Genomic_DNA"/>
</dbReference>
<dbReference type="Pfam" id="PF04304">
    <property type="entry name" value="DUF454"/>
    <property type="match status" value="1"/>
</dbReference>
<name>A0AA51RVP3_9GAMM</name>
<dbReference type="RefSeq" id="WP_309203715.1">
    <property type="nucleotide sequence ID" value="NZ_CP133548.1"/>
</dbReference>
<dbReference type="Proteomes" id="UP001239782">
    <property type="component" value="Chromosome"/>
</dbReference>
<feature type="transmembrane region" description="Helical" evidence="1">
    <location>
        <begin position="115"/>
        <end position="133"/>
    </location>
</feature>
<feature type="transmembrane region" description="Helical" evidence="1">
    <location>
        <begin position="88"/>
        <end position="109"/>
    </location>
</feature>
<dbReference type="GO" id="GO:0005886">
    <property type="term" value="C:plasma membrane"/>
    <property type="evidence" value="ECO:0007669"/>
    <property type="project" value="TreeGrafter"/>
</dbReference>
<dbReference type="PANTHER" id="PTHR35813:SF1">
    <property type="entry name" value="INNER MEMBRANE PROTEIN YBAN"/>
    <property type="match status" value="1"/>
</dbReference>
<dbReference type="InterPro" id="IPR007401">
    <property type="entry name" value="DUF454"/>
</dbReference>
<evidence type="ECO:0000313" key="3">
    <source>
        <dbReference type="Proteomes" id="UP001239782"/>
    </source>
</evidence>
<evidence type="ECO:0000256" key="1">
    <source>
        <dbReference type="SAM" id="Phobius"/>
    </source>
</evidence>
<proteinExistence type="predicted"/>
<dbReference type="KEGG" id="plei:Q9312_06185"/>
<feature type="transmembrane region" description="Helical" evidence="1">
    <location>
        <begin position="20"/>
        <end position="53"/>
    </location>
</feature>
<keyword evidence="1" id="KW-0812">Transmembrane</keyword>
<keyword evidence="1" id="KW-1133">Transmembrane helix</keyword>
<organism evidence="2 3">
    <name type="scientific">Pleionea litopenaei</name>
    <dbReference type="NCBI Taxonomy" id="3070815"/>
    <lineage>
        <taxon>Bacteria</taxon>
        <taxon>Pseudomonadati</taxon>
        <taxon>Pseudomonadota</taxon>
        <taxon>Gammaproteobacteria</taxon>
        <taxon>Oceanospirillales</taxon>
        <taxon>Pleioneaceae</taxon>
        <taxon>Pleionea</taxon>
    </lineage>
</organism>
<dbReference type="PANTHER" id="PTHR35813">
    <property type="entry name" value="INNER MEMBRANE PROTEIN YBAN"/>
    <property type="match status" value="1"/>
</dbReference>
<sequence length="152" mass="17021">MTTKSEFKIAKSPVVRVTYWISGSLFLVLGILGIFLPLLPTTIFLILAGACYLRSSETLYHWLHQHPTLGNYLSAYYSGCGMPKRAKVITLLFLWVSLSFSAIIVPHLWLQGLLLAIGLGVTVYILRMPTLVVQNTLERVVENTLERDAPTE</sequence>
<reference evidence="2 3" key="1">
    <citation type="submission" date="2023-08" db="EMBL/GenBank/DDBJ databases">
        <title>Pleionea litopenaei sp. nov., isolated from stomach of juvenile Litopenaeus vannamei.</title>
        <authorList>
            <person name="Rho A.M."/>
            <person name="Hwang C.Y."/>
        </authorList>
    </citation>
    <scope>NUCLEOTIDE SEQUENCE [LARGE SCALE GENOMIC DNA]</scope>
    <source>
        <strain evidence="2 3">HL-JVS1</strain>
    </source>
</reference>
<evidence type="ECO:0000313" key="2">
    <source>
        <dbReference type="EMBL" id="WMS88501.1"/>
    </source>
</evidence>
<keyword evidence="1" id="KW-0472">Membrane</keyword>